<organism evidence="2 3">
    <name type="scientific">Flavobacterium alkalisoli</name>
    <dbReference type="NCBI Taxonomy" id="2602769"/>
    <lineage>
        <taxon>Bacteria</taxon>
        <taxon>Pseudomonadati</taxon>
        <taxon>Bacteroidota</taxon>
        <taxon>Flavobacteriia</taxon>
        <taxon>Flavobacteriales</taxon>
        <taxon>Flavobacteriaceae</taxon>
        <taxon>Flavobacterium</taxon>
    </lineage>
</organism>
<dbReference type="KEGG" id="fak:FUA48_12340"/>
<feature type="transmembrane region" description="Helical" evidence="1">
    <location>
        <begin position="58"/>
        <end position="77"/>
    </location>
</feature>
<feature type="transmembrane region" description="Helical" evidence="1">
    <location>
        <begin position="89"/>
        <end position="112"/>
    </location>
</feature>
<keyword evidence="1" id="KW-0472">Membrane</keyword>
<accession>A0A5B9FZW7</accession>
<keyword evidence="1" id="KW-1133">Transmembrane helix</keyword>
<evidence type="ECO:0000313" key="2">
    <source>
        <dbReference type="EMBL" id="QEE50337.1"/>
    </source>
</evidence>
<evidence type="ECO:0000313" key="3">
    <source>
        <dbReference type="Proteomes" id="UP000321222"/>
    </source>
</evidence>
<reference evidence="2 3" key="1">
    <citation type="submission" date="2019-08" db="EMBL/GenBank/DDBJ databases">
        <title>Flavobacterium alkalisoli sp. nov., isolated from rhizosphere soil of Suaeda salsa.</title>
        <authorList>
            <person name="Sun J.-Q."/>
            <person name="Xu L."/>
        </authorList>
    </citation>
    <scope>NUCLEOTIDE SEQUENCE [LARGE SCALE GENOMIC DNA]</scope>
    <source>
        <strain evidence="2 3">XS-5</strain>
    </source>
</reference>
<name>A0A5B9FZW7_9FLAO</name>
<gene>
    <name evidence="2" type="ORF">FUA48_12340</name>
</gene>
<dbReference type="RefSeq" id="WP_147583809.1">
    <property type="nucleotide sequence ID" value="NZ_CP042831.1"/>
</dbReference>
<dbReference type="AlphaFoldDB" id="A0A5B9FZW7"/>
<dbReference type="EMBL" id="CP042831">
    <property type="protein sequence ID" value="QEE50337.1"/>
    <property type="molecule type" value="Genomic_DNA"/>
</dbReference>
<protein>
    <submittedName>
        <fullName evidence="2">Uncharacterized protein</fullName>
    </submittedName>
</protein>
<dbReference type="OrthoDB" id="9986200at2"/>
<proteinExistence type="predicted"/>
<evidence type="ECO:0000256" key="1">
    <source>
        <dbReference type="SAM" id="Phobius"/>
    </source>
</evidence>
<keyword evidence="3" id="KW-1185">Reference proteome</keyword>
<keyword evidence="1" id="KW-0812">Transmembrane</keyword>
<sequence>MSSFDENLAAIPFQIEDAPTQGEIRKSEYDSKIMKADFEASKKNRFDTNTTLRKQMSYWAAVIVSLWLGFVAVVLLYNNTRLCFSDGVLNTLITTTTINVIGIILICFRDLFNGKSEDLMKPAPKKLRKVKKRTLL</sequence>
<dbReference type="Proteomes" id="UP000321222">
    <property type="component" value="Chromosome"/>
</dbReference>